<protein>
    <recommendedName>
        <fullName evidence="3">DUF4924 family protein</fullName>
    </recommendedName>
</protein>
<dbReference type="InterPro" id="IPR032574">
    <property type="entry name" value="DUF4924"/>
</dbReference>
<gene>
    <name evidence="1" type="ORF">FHS60_001169</name>
</gene>
<dbReference type="Proteomes" id="UP000541425">
    <property type="component" value="Unassembled WGS sequence"/>
</dbReference>
<organism evidence="1 2">
    <name type="scientific">Alloprevotella rava</name>
    <dbReference type="NCBI Taxonomy" id="671218"/>
    <lineage>
        <taxon>Bacteria</taxon>
        <taxon>Pseudomonadati</taxon>
        <taxon>Bacteroidota</taxon>
        <taxon>Bacteroidia</taxon>
        <taxon>Bacteroidales</taxon>
        <taxon>Prevotellaceae</taxon>
        <taxon>Alloprevotella</taxon>
    </lineage>
</organism>
<proteinExistence type="predicted"/>
<evidence type="ECO:0008006" key="3">
    <source>
        <dbReference type="Google" id="ProtNLM"/>
    </source>
</evidence>
<dbReference type="RefSeq" id="WP_183696118.1">
    <property type="nucleotide sequence ID" value="NZ_JACICA010000004.1"/>
</dbReference>
<sequence length="180" mass="21316">MIIANKLRSSNRAEYLLYMWQVEDILRAYQCNIDRIKSEYLNRFTLPPEQVKEVEEWYSNLCEMMICEEKQGKGHLQINCNTLEGLIEINAQLLQSENFPYYKSMYYRVLPYVIEVRAKGEQNEKNEIETCFDILYGTMLLRLQHKEISAETQKAVTDISTLLGQLSDYFLKNQKEAIDF</sequence>
<comment type="caution">
    <text evidence="1">The sequence shown here is derived from an EMBL/GenBank/DDBJ whole genome shotgun (WGS) entry which is preliminary data.</text>
</comment>
<dbReference type="EMBL" id="JACICA010000004">
    <property type="protein sequence ID" value="MBB3702706.1"/>
    <property type="molecule type" value="Genomic_DNA"/>
</dbReference>
<reference evidence="1 2" key="1">
    <citation type="submission" date="2020-08" db="EMBL/GenBank/DDBJ databases">
        <title>Genomic Encyclopedia of Type Strains, Phase IV (KMG-IV): sequencing the most valuable type-strain genomes for metagenomic binning, comparative biology and taxonomic classification.</title>
        <authorList>
            <person name="Goeker M."/>
        </authorList>
    </citation>
    <scope>NUCLEOTIDE SEQUENCE [LARGE SCALE GENOMIC DNA]</scope>
    <source>
        <strain evidence="1 2">DSM 22548</strain>
    </source>
</reference>
<name>A0A7W5UHR0_9BACT</name>
<dbReference type="AlphaFoldDB" id="A0A7W5UHR0"/>
<accession>A0A7W5UHR0</accession>
<evidence type="ECO:0000313" key="1">
    <source>
        <dbReference type="EMBL" id="MBB3702706.1"/>
    </source>
</evidence>
<dbReference type="Pfam" id="PF16271">
    <property type="entry name" value="DUF4924"/>
    <property type="match status" value="1"/>
</dbReference>
<evidence type="ECO:0000313" key="2">
    <source>
        <dbReference type="Proteomes" id="UP000541425"/>
    </source>
</evidence>